<feature type="compositionally biased region" description="Basic and acidic residues" evidence="1">
    <location>
        <begin position="677"/>
        <end position="690"/>
    </location>
</feature>
<dbReference type="Gene3D" id="3.55.50.10">
    <property type="entry name" value="Baseplate protein-like domains"/>
    <property type="match status" value="1"/>
</dbReference>
<sequence>MRLTTPAGDDVLLAETATIHEAIGPLSEHSGLRIALTAVSEDAHLALDALLGQAVRLDLQTALSRVEARPFHGHITALSKLGANGGFSRYRLIIEPWLAFLAHRQDSYIFQQRSVIEIIDAVFARWVGQGDLNPAWRWDLADPARYPRRGTTTQYQESDLAFMRRLLAEEGLFCWFEHAATDTPAFGQHTLVISDHNAAFTDNPQPVFRFTQPGATMRDDSVDRWHGMRRLDTAVLAGGSWDYRSLDTRDQQDESRIDNGHSPRLTATDDPGQYAWQDSAHGERMLRGQREALDARAKQFLGQGTVRTAAPASGFTLVEHAEHDLDPPESRHFVITEITHHARNNLDEHIPGGAGATTDSVFSGTDGGLKPALQKAAAGTDVATQGHKSVGPNASGHTASEHSTPPVELYRNHFRAIRSHIPWRPLMADGHGRHIHPRPTVHGTLTAVVVGPGTPTHTDRDGRIRVQFPWQRGTQSANHFDRAEHDNAPASDALGAWVRVMSPAAGANWGGHWTPRPGQEVLVAFDHANIDRPVIIGALYNGQGNDDRPGNRLGAATMAASANAPAFFAGRAAEPHRHNAALSGLKTQQLSTSRHGQGGANHLIFDDTPGEPRICLGTTEYTSALQLGHLKQQHDNARLKDRGHGAELATHAAVAVRAGSGLLISADARPGASGTHLDSREAMSQHEDGKSLTVALADTAAKQNAALAGEPAADKLPASEGLAHALDTLGATATIGASANGGLKPALQTSATAPGASAHTAAKAHPSVGPDSSGQSRAGHASFKPIAGGEGSVPAWSAPRLQYSAPAGIAQLTPACAILVAGKTLSLAGQDINLVAQGNHSLAVKDGLALFTVGKASGSKPNTETGIALHAASGKVSVQAQSGQLRAAADKTVTLASTTANLKASAKTHLLATAGGAYLKLEGGNISLHAPGPVKLKASMKNLTGPKSSSVGGSLPKAGDLRVCAAAAAQAGASGATAI</sequence>
<evidence type="ECO:0000313" key="5">
    <source>
        <dbReference type="EMBL" id="TVO74810.1"/>
    </source>
</evidence>
<dbReference type="Gene3D" id="2.40.50.230">
    <property type="entry name" value="Gp5 N-terminal domain"/>
    <property type="match status" value="1"/>
</dbReference>
<feature type="compositionally biased region" description="Low complexity" evidence="1">
    <location>
        <begin position="749"/>
        <end position="767"/>
    </location>
</feature>
<dbReference type="Proteomes" id="UP000318349">
    <property type="component" value="Unassembled WGS sequence"/>
</dbReference>
<feature type="compositionally biased region" description="Basic and acidic residues" evidence="1">
    <location>
        <begin position="247"/>
        <end position="261"/>
    </location>
</feature>
<dbReference type="InterPro" id="IPR028244">
    <property type="entry name" value="T6SS_Rhs_Vgr_dom"/>
</dbReference>
<feature type="region of interest" description="Disordered" evidence="1">
    <location>
        <begin position="667"/>
        <end position="690"/>
    </location>
</feature>
<comment type="caution">
    <text evidence="5">The sequence shown here is derived from an EMBL/GenBank/DDBJ whole genome shotgun (WGS) entry which is preliminary data.</text>
</comment>
<evidence type="ECO:0000259" key="4">
    <source>
        <dbReference type="Pfam" id="PF13296"/>
    </source>
</evidence>
<gene>
    <name evidence="5" type="ORF">FHP89_15300</name>
</gene>
<dbReference type="Pfam" id="PF10106">
    <property type="entry name" value="DUF2345"/>
    <property type="match status" value="1"/>
</dbReference>
<dbReference type="InterPro" id="IPR006531">
    <property type="entry name" value="Gp5/Vgr_OB"/>
</dbReference>
<feature type="domain" description="DUF2345" evidence="3">
    <location>
        <begin position="789"/>
        <end position="947"/>
    </location>
</feature>
<dbReference type="Pfam" id="PF04717">
    <property type="entry name" value="Phage_base_V"/>
    <property type="match status" value="1"/>
</dbReference>
<feature type="region of interest" description="Disordered" evidence="1">
    <location>
        <begin position="247"/>
        <end position="271"/>
    </location>
</feature>
<dbReference type="Gene3D" id="4.10.220.110">
    <property type="match status" value="1"/>
</dbReference>
<feature type="region of interest" description="Disordered" evidence="1">
    <location>
        <begin position="377"/>
        <end position="404"/>
    </location>
</feature>
<evidence type="ECO:0000256" key="1">
    <source>
        <dbReference type="SAM" id="MobiDB-lite"/>
    </source>
</evidence>
<dbReference type="AlphaFoldDB" id="A0A557SBM1"/>
<protein>
    <submittedName>
        <fullName evidence="5">Type VI secretion system tip protein VgrG</fullName>
    </submittedName>
</protein>
<dbReference type="Pfam" id="PF05954">
    <property type="entry name" value="Phage_GPD"/>
    <property type="match status" value="1"/>
</dbReference>
<dbReference type="SUPFAM" id="SSF69279">
    <property type="entry name" value="Phage tail proteins"/>
    <property type="match status" value="2"/>
</dbReference>
<dbReference type="InterPro" id="IPR018769">
    <property type="entry name" value="VgrG2_DUF2345"/>
</dbReference>
<evidence type="ECO:0000259" key="3">
    <source>
        <dbReference type="Pfam" id="PF10106"/>
    </source>
</evidence>
<evidence type="ECO:0000313" key="6">
    <source>
        <dbReference type="Proteomes" id="UP000318349"/>
    </source>
</evidence>
<feature type="domain" description="Gp5/Type VI secretion system Vgr protein OB-fold" evidence="2">
    <location>
        <begin position="495"/>
        <end position="540"/>
    </location>
</feature>
<proteinExistence type="predicted"/>
<name>A0A557SBM1_9RHOO</name>
<accession>A0A557SBM1</accession>
<dbReference type="Gene3D" id="2.30.110.50">
    <property type="match status" value="1"/>
</dbReference>
<dbReference type="InterPro" id="IPR006533">
    <property type="entry name" value="T6SS_Vgr_RhsGE"/>
</dbReference>
<feature type="region of interest" description="Disordered" evidence="1">
    <location>
        <begin position="746"/>
        <end position="786"/>
    </location>
</feature>
<dbReference type="Pfam" id="PF13296">
    <property type="entry name" value="T6SS_Vgr"/>
    <property type="match status" value="1"/>
</dbReference>
<reference evidence="5 6" key="1">
    <citation type="submission" date="2019-07" db="EMBL/GenBank/DDBJ databases">
        <title>The pathways for chlorine oxyanion respiration interact through the shared metabolite chlorate.</title>
        <authorList>
            <person name="Barnum T.P."/>
            <person name="Cheng Y."/>
            <person name="Hill K.A."/>
            <person name="Lucas L.N."/>
            <person name="Carlson H.K."/>
            <person name="Coates J.D."/>
        </authorList>
    </citation>
    <scope>NUCLEOTIDE SEQUENCE [LARGE SCALE GENOMIC DNA]</scope>
    <source>
        <strain evidence="5 6">SFB-1</strain>
    </source>
</reference>
<dbReference type="InterPro" id="IPR037026">
    <property type="entry name" value="Vgr_OB-fold_dom_sf"/>
</dbReference>
<dbReference type="EMBL" id="VMNI01000015">
    <property type="protein sequence ID" value="TVO74810.1"/>
    <property type="molecule type" value="Genomic_DNA"/>
</dbReference>
<feature type="domain" description="Putative type VI secretion system Rhs element associated Vgr" evidence="4">
    <location>
        <begin position="596"/>
        <end position="700"/>
    </location>
</feature>
<evidence type="ECO:0000259" key="2">
    <source>
        <dbReference type="Pfam" id="PF04717"/>
    </source>
</evidence>
<dbReference type="SUPFAM" id="SSF69255">
    <property type="entry name" value="gp5 N-terminal domain-like"/>
    <property type="match status" value="1"/>
</dbReference>
<dbReference type="NCBIfam" id="TIGR01646">
    <property type="entry name" value="vgr_GE"/>
    <property type="match status" value="1"/>
</dbReference>
<organism evidence="5 6">
    <name type="scientific">Denitromonas halophila</name>
    <dbReference type="NCBI Taxonomy" id="1629404"/>
    <lineage>
        <taxon>Bacteria</taxon>
        <taxon>Pseudomonadati</taxon>
        <taxon>Pseudomonadota</taxon>
        <taxon>Betaproteobacteria</taxon>
        <taxon>Rhodocyclales</taxon>
        <taxon>Zoogloeaceae</taxon>
        <taxon>Denitromonas</taxon>
    </lineage>
</organism>